<evidence type="ECO:0000256" key="6">
    <source>
        <dbReference type="RuleBase" id="RU362057"/>
    </source>
</evidence>
<dbReference type="PANTHER" id="PTHR48047">
    <property type="entry name" value="GLYCOSYLTRANSFERASE"/>
    <property type="match status" value="1"/>
</dbReference>
<dbReference type="GO" id="GO:0016114">
    <property type="term" value="P:terpenoid biosynthetic process"/>
    <property type="evidence" value="ECO:0007669"/>
    <property type="project" value="UniProtKB-UniPathway"/>
</dbReference>
<reference evidence="8" key="2">
    <citation type="submission" date="2022-03" db="EMBL/GenBank/DDBJ databases">
        <title>Draft title - Genomic analysis of global carrot germplasm unveils the trajectory of domestication and the origin of high carotenoid orange carrot.</title>
        <authorList>
            <person name="Iorizzo M."/>
            <person name="Ellison S."/>
            <person name="Senalik D."/>
            <person name="Macko-Podgorni A."/>
            <person name="Grzebelus D."/>
            <person name="Bostan H."/>
            <person name="Rolling W."/>
            <person name="Curaba J."/>
            <person name="Simon P."/>
        </authorList>
    </citation>
    <scope>NUCLEOTIDE SEQUENCE</scope>
    <source>
        <tissue evidence="8">Leaf</tissue>
    </source>
</reference>
<dbReference type="UniPathway" id="UPA00213"/>
<keyword evidence="5" id="KW-0328">Glycosyltransferase</keyword>
<dbReference type="Gramene" id="KZN02459">
    <property type="protein sequence ID" value="KZN02459"/>
    <property type="gene ID" value="DCAR_011213"/>
</dbReference>
<proteinExistence type="inferred from homology"/>
<evidence type="ECO:0000256" key="2">
    <source>
        <dbReference type="ARBA" id="ARBA00009995"/>
    </source>
</evidence>
<gene>
    <name evidence="7" type="ORF">DCAR_011213</name>
    <name evidence="8" type="ORF">DCAR_0312680</name>
</gene>
<evidence type="ECO:0000256" key="4">
    <source>
        <dbReference type="ARBA" id="ARBA00023229"/>
    </source>
</evidence>
<dbReference type="OMA" id="NARMVVD"/>
<reference evidence="7" key="1">
    <citation type="journal article" date="2016" name="Nat. Genet.">
        <title>A high-quality carrot genome assembly provides new insights into carotenoid accumulation and asterid genome evolution.</title>
        <authorList>
            <person name="Iorizzo M."/>
            <person name="Ellison S."/>
            <person name="Senalik D."/>
            <person name="Zeng P."/>
            <person name="Satapoomin P."/>
            <person name="Huang J."/>
            <person name="Bowman M."/>
            <person name="Iovene M."/>
            <person name="Sanseverino W."/>
            <person name="Cavagnaro P."/>
            <person name="Yildiz M."/>
            <person name="Macko-Podgorni A."/>
            <person name="Moranska E."/>
            <person name="Grzebelus E."/>
            <person name="Grzebelus D."/>
            <person name="Ashrafi H."/>
            <person name="Zheng Z."/>
            <person name="Cheng S."/>
            <person name="Spooner D."/>
            <person name="Van Deynze A."/>
            <person name="Simon P."/>
        </authorList>
    </citation>
    <scope>NUCLEOTIDE SEQUENCE [LARGE SCALE GENOMIC DNA]</scope>
    <source>
        <tissue evidence="7">Leaf</tissue>
    </source>
</reference>
<protein>
    <recommendedName>
        <fullName evidence="6">Glycosyltransferase</fullName>
        <ecNumber evidence="6">2.4.1.-</ecNumber>
    </recommendedName>
</protein>
<accession>A0A166B7G7</accession>
<comment type="pathway">
    <text evidence="1">Secondary metabolite biosynthesis; terpenoid biosynthesis.</text>
</comment>
<keyword evidence="9" id="KW-1185">Reference proteome</keyword>
<organism evidence="7">
    <name type="scientific">Daucus carota subsp. sativus</name>
    <name type="common">Carrot</name>
    <dbReference type="NCBI Taxonomy" id="79200"/>
    <lineage>
        <taxon>Eukaryota</taxon>
        <taxon>Viridiplantae</taxon>
        <taxon>Streptophyta</taxon>
        <taxon>Embryophyta</taxon>
        <taxon>Tracheophyta</taxon>
        <taxon>Spermatophyta</taxon>
        <taxon>Magnoliopsida</taxon>
        <taxon>eudicotyledons</taxon>
        <taxon>Gunneridae</taxon>
        <taxon>Pentapetalae</taxon>
        <taxon>asterids</taxon>
        <taxon>campanulids</taxon>
        <taxon>Apiales</taxon>
        <taxon>Apiaceae</taxon>
        <taxon>Apioideae</taxon>
        <taxon>Scandiceae</taxon>
        <taxon>Daucinae</taxon>
        <taxon>Daucus</taxon>
        <taxon>Daucus sect. Daucus</taxon>
    </lineage>
</organism>
<keyword evidence="3 5" id="KW-0808">Transferase</keyword>
<evidence type="ECO:0000313" key="8">
    <source>
        <dbReference type="EMBL" id="WOG93396.1"/>
    </source>
</evidence>
<dbReference type="SUPFAM" id="SSF53756">
    <property type="entry name" value="UDP-Glycosyltransferase/glycogen phosphorylase"/>
    <property type="match status" value="1"/>
</dbReference>
<name>A0A166B7G7_DAUCS</name>
<evidence type="ECO:0000313" key="9">
    <source>
        <dbReference type="Proteomes" id="UP000077755"/>
    </source>
</evidence>
<dbReference type="EMBL" id="LNRQ01000003">
    <property type="protein sequence ID" value="KZN02459.1"/>
    <property type="molecule type" value="Genomic_DNA"/>
</dbReference>
<dbReference type="EC" id="2.4.1.-" evidence="6"/>
<dbReference type="PANTHER" id="PTHR48047:SF51">
    <property type="entry name" value="GLYCOSYLTRANSFERASE"/>
    <property type="match status" value="1"/>
</dbReference>
<dbReference type="OrthoDB" id="5835829at2759"/>
<dbReference type="AlphaFoldDB" id="A0A166B7G7"/>
<dbReference type="EMBL" id="CP093345">
    <property type="protein sequence ID" value="WOG93396.1"/>
    <property type="molecule type" value="Genomic_DNA"/>
</dbReference>
<sequence length="466" mass="52435">MSSNIVNNNGSSSPPHIVLFPFMSKGHTISSLHLALVFHRHGANVTIFTTPANRPFMSKFLSNPSINLIDLPFPKIPDVPPGVESTDELPSMSLLFPFMNSTKLMQADFEGALKTLPTVTFMVTDMFLGWTLNSASKFGIPRLAFAGINGFATMIIEYLILKRPELLLEKRFDEGFEHPSFPSMKLTKNHFDLHLFCSKIIADEISATPKSYGVIVNSFSELEPRLLEVWNKECKPKIWCIGPLSMAKPPSRELVNQEARPWMKWLDTKKGSSVLYVAFGTQAELSKEQIEEIKIGLERSQVNFLWVLRKCENIDEGFEERIKGRGMVVKEWADQREILGHESVKGFLSHCGWNSVTESICAEVPILAWPLGAEQPLNAMMIVDEIKVGLMVETCDGSMRGFVKAEGLERMVRELMEGEMGKVVRKRMEEVGELAMKAMEEGGSSWINTRELIHQTRVLSDTHATL</sequence>
<dbReference type="Proteomes" id="UP000077755">
    <property type="component" value="Chromosome 3"/>
</dbReference>
<evidence type="ECO:0000256" key="5">
    <source>
        <dbReference type="RuleBase" id="RU003718"/>
    </source>
</evidence>
<dbReference type="CDD" id="cd03784">
    <property type="entry name" value="GT1_Gtf-like"/>
    <property type="match status" value="1"/>
</dbReference>
<dbReference type="Gene3D" id="3.40.50.2000">
    <property type="entry name" value="Glycogen Phosphorylase B"/>
    <property type="match status" value="2"/>
</dbReference>
<dbReference type="KEGG" id="dcr:108211525"/>
<keyword evidence="4" id="KW-0414">Isoprene biosynthesis</keyword>
<evidence type="ECO:0000256" key="3">
    <source>
        <dbReference type="ARBA" id="ARBA00022679"/>
    </source>
</evidence>
<dbReference type="InterPro" id="IPR002213">
    <property type="entry name" value="UDP_glucos_trans"/>
</dbReference>
<dbReference type="PROSITE" id="PS00375">
    <property type="entry name" value="UDPGT"/>
    <property type="match status" value="1"/>
</dbReference>
<dbReference type="FunFam" id="3.40.50.2000:FF:000107">
    <property type="entry name" value="Glycosyltransferase"/>
    <property type="match status" value="1"/>
</dbReference>
<dbReference type="InterPro" id="IPR035595">
    <property type="entry name" value="UDP_glycos_trans_CS"/>
</dbReference>
<comment type="similarity">
    <text evidence="2 5">Belongs to the UDP-glycosyltransferase family.</text>
</comment>
<dbReference type="Pfam" id="PF00201">
    <property type="entry name" value="UDPGT"/>
    <property type="match status" value="1"/>
</dbReference>
<evidence type="ECO:0000256" key="1">
    <source>
        <dbReference type="ARBA" id="ARBA00004721"/>
    </source>
</evidence>
<evidence type="ECO:0000313" key="7">
    <source>
        <dbReference type="EMBL" id="KZN02459.1"/>
    </source>
</evidence>
<dbReference type="GO" id="GO:0035251">
    <property type="term" value="F:UDP-glucosyltransferase activity"/>
    <property type="evidence" value="ECO:0007669"/>
    <property type="project" value="TreeGrafter"/>
</dbReference>